<keyword evidence="3" id="KW-1185">Reference proteome</keyword>
<evidence type="ECO:0000256" key="1">
    <source>
        <dbReference type="SAM" id="MobiDB-lite"/>
    </source>
</evidence>
<feature type="region of interest" description="Disordered" evidence="1">
    <location>
        <begin position="21"/>
        <end position="45"/>
    </location>
</feature>
<name>A0A5C3LL32_9AGAR</name>
<dbReference type="Proteomes" id="UP000308652">
    <property type="component" value="Unassembled WGS sequence"/>
</dbReference>
<organism evidence="2 3">
    <name type="scientific">Crucibulum laeve</name>
    <dbReference type="NCBI Taxonomy" id="68775"/>
    <lineage>
        <taxon>Eukaryota</taxon>
        <taxon>Fungi</taxon>
        <taxon>Dikarya</taxon>
        <taxon>Basidiomycota</taxon>
        <taxon>Agaricomycotina</taxon>
        <taxon>Agaricomycetes</taxon>
        <taxon>Agaricomycetidae</taxon>
        <taxon>Agaricales</taxon>
        <taxon>Agaricineae</taxon>
        <taxon>Nidulariaceae</taxon>
        <taxon>Crucibulum</taxon>
    </lineage>
</organism>
<evidence type="ECO:0000313" key="3">
    <source>
        <dbReference type="Proteomes" id="UP000308652"/>
    </source>
</evidence>
<proteinExistence type="predicted"/>
<protein>
    <submittedName>
        <fullName evidence="2">Uncharacterized protein</fullName>
    </submittedName>
</protein>
<accession>A0A5C3LL32</accession>
<dbReference type="EMBL" id="ML213669">
    <property type="protein sequence ID" value="TFK32606.1"/>
    <property type="molecule type" value="Genomic_DNA"/>
</dbReference>
<evidence type="ECO:0000313" key="2">
    <source>
        <dbReference type="EMBL" id="TFK32606.1"/>
    </source>
</evidence>
<reference evidence="2 3" key="1">
    <citation type="journal article" date="2019" name="Nat. Ecol. Evol.">
        <title>Megaphylogeny resolves global patterns of mushroom evolution.</title>
        <authorList>
            <person name="Varga T."/>
            <person name="Krizsan K."/>
            <person name="Foldi C."/>
            <person name="Dima B."/>
            <person name="Sanchez-Garcia M."/>
            <person name="Sanchez-Ramirez S."/>
            <person name="Szollosi G.J."/>
            <person name="Szarkandi J.G."/>
            <person name="Papp V."/>
            <person name="Albert L."/>
            <person name="Andreopoulos W."/>
            <person name="Angelini C."/>
            <person name="Antonin V."/>
            <person name="Barry K.W."/>
            <person name="Bougher N.L."/>
            <person name="Buchanan P."/>
            <person name="Buyck B."/>
            <person name="Bense V."/>
            <person name="Catcheside P."/>
            <person name="Chovatia M."/>
            <person name="Cooper J."/>
            <person name="Damon W."/>
            <person name="Desjardin D."/>
            <person name="Finy P."/>
            <person name="Geml J."/>
            <person name="Haridas S."/>
            <person name="Hughes K."/>
            <person name="Justo A."/>
            <person name="Karasinski D."/>
            <person name="Kautmanova I."/>
            <person name="Kiss B."/>
            <person name="Kocsube S."/>
            <person name="Kotiranta H."/>
            <person name="LaButti K.M."/>
            <person name="Lechner B.E."/>
            <person name="Liimatainen K."/>
            <person name="Lipzen A."/>
            <person name="Lukacs Z."/>
            <person name="Mihaltcheva S."/>
            <person name="Morgado L.N."/>
            <person name="Niskanen T."/>
            <person name="Noordeloos M.E."/>
            <person name="Ohm R.A."/>
            <person name="Ortiz-Santana B."/>
            <person name="Ovrebo C."/>
            <person name="Racz N."/>
            <person name="Riley R."/>
            <person name="Savchenko A."/>
            <person name="Shiryaev A."/>
            <person name="Soop K."/>
            <person name="Spirin V."/>
            <person name="Szebenyi C."/>
            <person name="Tomsovsky M."/>
            <person name="Tulloss R.E."/>
            <person name="Uehling J."/>
            <person name="Grigoriev I.V."/>
            <person name="Vagvolgyi C."/>
            <person name="Papp T."/>
            <person name="Martin F.M."/>
            <person name="Miettinen O."/>
            <person name="Hibbett D.S."/>
            <person name="Nagy L.G."/>
        </authorList>
    </citation>
    <scope>NUCLEOTIDE SEQUENCE [LARGE SCALE GENOMIC DNA]</scope>
    <source>
        <strain evidence="2 3">CBS 166.37</strain>
    </source>
</reference>
<dbReference type="AlphaFoldDB" id="A0A5C3LL32"/>
<sequence length="59" mass="6688">MIKAIRLTLHIAHTKPFLDSLDLPVPNNDDSGSYEPRHRNPDSIPDEIAAWIRQNGRSP</sequence>
<gene>
    <name evidence="2" type="ORF">BDQ12DRAFT_728522</name>
</gene>